<dbReference type="Proteomes" id="UP001279642">
    <property type="component" value="Unassembled WGS sequence"/>
</dbReference>
<dbReference type="InterPro" id="IPR010982">
    <property type="entry name" value="Lambda_DNA-bd_dom_sf"/>
</dbReference>
<evidence type="ECO:0000256" key="1">
    <source>
        <dbReference type="SAM" id="MobiDB-lite"/>
    </source>
</evidence>
<dbReference type="EMBL" id="JAXCLW010000001">
    <property type="protein sequence ID" value="MDY0882485.1"/>
    <property type="molecule type" value="Genomic_DNA"/>
</dbReference>
<comment type="caution">
    <text evidence="3">The sequence shown here is derived from an EMBL/GenBank/DDBJ whole genome shotgun (WGS) entry which is preliminary data.</text>
</comment>
<reference evidence="3 4" key="1">
    <citation type="journal article" date="2016" name="Antonie Van Leeuwenhoek">
        <title>Dongia soli sp. nov., isolated from soil from Dokdo, Korea.</title>
        <authorList>
            <person name="Kim D.U."/>
            <person name="Lee H."/>
            <person name="Kim H."/>
            <person name="Kim S.G."/>
            <person name="Ka J.O."/>
        </authorList>
    </citation>
    <scope>NUCLEOTIDE SEQUENCE [LARGE SCALE GENOMIC DNA]</scope>
    <source>
        <strain evidence="3 4">D78</strain>
    </source>
</reference>
<dbReference type="Pfam" id="PF13413">
    <property type="entry name" value="HTH_25"/>
    <property type="match status" value="1"/>
</dbReference>
<evidence type="ECO:0000313" key="3">
    <source>
        <dbReference type="EMBL" id="MDY0882485.1"/>
    </source>
</evidence>
<protein>
    <submittedName>
        <fullName evidence="3">DUF4115 domain-containing protein</fullName>
    </submittedName>
</protein>
<dbReference type="RefSeq" id="WP_320507508.1">
    <property type="nucleotide sequence ID" value="NZ_JAXCLW010000001.1"/>
</dbReference>
<feature type="domain" description="Cytoskeleton protein RodZ-like C-terminal" evidence="2">
    <location>
        <begin position="290"/>
        <end position="357"/>
    </location>
</feature>
<dbReference type="Gene3D" id="1.10.260.40">
    <property type="entry name" value="lambda repressor-like DNA-binding domains"/>
    <property type="match status" value="1"/>
</dbReference>
<feature type="region of interest" description="Disordered" evidence="1">
    <location>
        <begin position="144"/>
        <end position="278"/>
    </location>
</feature>
<dbReference type="InterPro" id="IPR025194">
    <property type="entry name" value="RodZ-like_C"/>
</dbReference>
<feature type="compositionally biased region" description="Polar residues" evidence="1">
    <location>
        <begin position="159"/>
        <end position="168"/>
    </location>
</feature>
<feature type="compositionally biased region" description="Polar residues" evidence="1">
    <location>
        <begin position="175"/>
        <end position="186"/>
    </location>
</feature>
<feature type="region of interest" description="Disordered" evidence="1">
    <location>
        <begin position="371"/>
        <end position="390"/>
    </location>
</feature>
<keyword evidence="4" id="KW-1185">Reference proteome</keyword>
<proteinExistence type="predicted"/>
<name>A0ABU5EA53_9PROT</name>
<dbReference type="InterPro" id="IPR050400">
    <property type="entry name" value="Bact_Cytoskel_RodZ"/>
</dbReference>
<gene>
    <name evidence="3" type="ORF">SMD27_06500</name>
</gene>
<dbReference type="PANTHER" id="PTHR34475:SF1">
    <property type="entry name" value="CYTOSKELETON PROTEIN RODZ"/>
    <property type="match status" value="1"/>
</dbReference>
<evidence type="ECO:0000259" key="2">
    <source>
        <dbReference type="Pfam" id="PF13464"/>
    </source>
</evidence>
<accession>A0ABU5EA53</accession>
<dbReference type="PANTHER" id="PTHR34475">
    <property type="match status" value="1"/>
</dbReference>
<evidence type="ECO:0000313" key="4">
    <source>
        <dbReference type="Proteomes" id="UP001279642"/>
    </source>
</evidence>
<dbReference type="Pfam" id="PF13464">
    <property type="entry name" value="RodZ_C"/>
    <property type="match status" value="1"/>
</dbReference>
<feature type="compositionally biased region" description="Low complexity" evidence="1">
    <location>
        <begin position="187"/>
        <end position="278"/>
    </location>
</feature>
<sequence length="390" mass="39828">MVQNAGLGVGSLLRQRREELGQDIEAVSRQLRIRAIYIRAIEEGRLQDLPGTAYAVGFVRTYADFLGFDGNSVVADYRDELGQRTRTEPVSWRMEERESHFPGGKLLIVCLILAGIGYGGWYYLSNTPTGAGLIESVPDYLKKGGGEAETKQPAEAPKTAQTAPSTSGEGAAGETPTSSSPESAQNTADSSASGATTAETGSAGETTNNSDNGAATGGETQTGGTEENTTSSTPSTEGTEPTAPADTSASPAEPAGSDEAAQTAAAPAESGTASPDVAAAAASTATRVNIHAKLESWVQIVDRDGKPILSRVLRAGETYSVPDQPGLVMSTGNAGGIEMLLDGKPLQNLGAVGLVRRNISLDPDKLASGAAFLKTPAPAPASGGSGNSGD</sequence>
<organism evidence="3 4">
    <name type="scientific">Dongia soli</name>
    <dbReference type="NCBI Taxonomy" id="600628"/>
    <lineage>
        <taxon>Bacteria</taxon>
        <taxon>Pseudomonadati</taxon>
        <taxon>Pseudomonadota</taxon>
        <taxon>Alphaproteobacteria</taxon>
        <taxon>Rhodospirillales</taxon>
        <taxon>Dongiaceae</taxon>
        <taxon>Dongia</taxon>
    </lineage>
</organism>